<dbReference type="InterPro" id="IPR008271">
    <property type="entry name" value="Ser/Thr_kinase_AS"/>
</dbReference>
<name>A0A6S6Y4P8_9PROT</name>
<dbReference type="PANTHER" id="PTHR43289">
    <property type="entry name" value="MITOGEN-ACTIVATED PROTEIN KINASE KINASE KINASE 20-RELATED"/>
    <property type="match status" value="1"/>
</dbReference>
<evidence type="ECO:0000256" key="2">
    <source>
        <dbReference type="ARBA" id="ARBA00022741"/>
    </source>
</evidence>
<keyword evidence="3 6" id="KW-0418">Kinase</keyword>
<dbReference type="Pfam" id="PF00069">
    <property type="entry name" value="Pkinase"/>
    <property type="match status" value="1"/>
</dbReference>
<evidence type="ECO:0000313" key="7">
    <source>
        <dbReference type="Proteomes" id="UP000515733"/>
    </source>
</evidence>
<dbReference type="KEGG" id="doe:DENOEST_3253"/>
<dbReference type="SUPFAM" id="SSF56112">
    <property type="entry name" value="Protein kinase-like (PK-like)"/>
    <property type="match status" value="1"/>
</dbReference>
<dbReference type="PROSITE" id="PS00108">
    <property type="entry name" value="PROTEIN_KINASE_ST"/>
    <property type="match status" value="1"/>
</dbReference>
<proteinExistence type="predicted"/>
<organism evidence="6 7">
    <name type="scientific">Denitratisoma oestradiolicum</name>
    <dbReference type="NCBI Taxonomy" id="311182"/>
    <lineage>
        <taxon>Bacteria</taxon>
        <taxon>Pseudomonadati</taxon>
        <taxon>Pseudomonadota</taxon>
        <taxon>Betaproteobacteria</taxon>
        <taxon>Nitrosomonadales</taxon>
        <taxon>Sterolibacteriaceae</taxon>
        <taxon>Denitratisoma</taxon>
    </lineage>
</organism>
<reference evidence="6 7" key="1">
    <citation type="submission" date="2020-03" db="EMBL/GenBank/DDBJ databases">
        <authorList>
            <consortium name="Genoscope - CEA"/>
            <person name="William W."/>
        </authorList>
    </citation>
    <scope>NUCLEOTIDE SEQUENCE [LARGE SCALE GENOMIC DNA]</scope>
    <source>
        <strain evidence="7">DSM 16959</strain>
    </source>
</reference>
<accession>A0A6S6Y4P8</accession>
<dbReference type="SMART" id="SM00220">
    <property type="entry name" value="S_TKc"/>
    <property type="match status" value="1"/>
</dbReference>
<dbReference type="InterPro" id="IPR011009">
    <property type="entry name" value="Kinase-like_dom_sf"/>
</dbReference>
<dbReference type="RefSeq" id="WP_145771482.1">
    <property type="nucleotide sequence ID" value="NZ_LR778301.1"/>
</dbReference>
<dbReference type="AlphaFoldDB" id="A0A6S6Y4P8"/>
<dbReference type="Pfam" id="PF00582">
    <property type="entry name" value="Usp"/>
    <property type="match status" value="1"/>
</dbReference>
<dbReference type="Gene3D" id="3.30.200.20">
    <property type="entry name" value="Phosphorylase Kinase, domain 1"/>
    <property type="match status" value="1"/>
</dbReference>
<sequence length="467" mass="51403">MYPYLESGDEIDGLRVINRVHAGGMALLYRVEGSEAAYPLILKVPRLGQGDDPVAVVSYEVERMMLGALSGPHVPRLAAIGDLEKLPYLAMEFIDGHSLKELAEAGLMPVETLARRMAAVATAVHHLHQQKLVHLDLKPSNVMFRRNGQVVLIDLGLAHHAHFPDLLAEEFRKPIGSAPYMAPEQVVGLRCDPRSDIFALGAMLYELATGRMPFGSPDSVRGLRRRLYEAPPPPRLVNPDLPPWLQEIILHCLEVDARKRYATAAQLAFDLAHPSQVAVGPRGHLSTHGNWLHRLQRRLVAAGYEPAPCPSQGRSAPASMVLVGVDSQSPNPQQTEALQEMVRRTAEAHEYLRIALATVIRPHPLLGSSYVEESGGRTHIRYLVELRHWARGIGIDEGRLTFHVLEDDDPAQALLDYARINRVDHILIGASTPGNALERGLRPLLGSVASRLSQEAPCSVTIVRSPH</sequence>
<evidence type="ECO:0000256" key="3">
    <source>
        <dbReference type="ARBA" id="ARBA00022777"/>
    </source>
</evidence>
<dbReference type="PROSITE" id="PS50011">
    <property type="entry name" value="PROTEIN_KINASE_DOM"/>
    <property type="match status" value="1"/>
</dbReference>
<dbReference type="GO" id="GO:0005524">
    <property type="term" value="F:ATP binding"/>
    <property type="evidence" value="ECO:0007669"/>
    <property type="project" value="UniProtKB-KW"/>
</dbReference>
<dbReference type="InterPro" id="IPR006016">
    <property type="entry name" value="UspA"/>
</dbReference>
<dbReference type="Gene3D" id="3.40.50.620">
    <property type="entry name" value="HUPs"/>
    <property type="match status" value="1"/>
</dbReference>
<evidence type="ECO:0000313" key="6">
    <source>
        <dbReference type="EMBL" id="CAB1370407.1"/>
    </source>
</evidence>
<dbReference type="InterPro" id="IPR000719">
    <property type="entry name" value="Prot_kinase_dom"/>
</dbReference>
<protein>
    <submittedName>
        <fullName evidence="6">Putative serine/threonine-protein kinase</fullName>
    </submittedName>
</protein>
<dbReference type="PANTHER" id="PTHR43289:SF34">
    <property type="entry name" value="SERINE_THREONINE-PROTEIN KINASE YBDM-RELATED"/>
    <property type="match status" value="1"/>
</dbReference>
<gene>
    <name evidence="6" type="ORF">DENOEST_3253</name>
</gene>
<dbReference type="InterPro" id="IPR014729">
    <property type="entry name" value="Rossmann-like_a/b/a_fold"/>
</dbReference>
<keyword evidence="1" id="KW-0808">Transferase</keyword>
<dbReference type="Gene3D" id="1.10.510.10">
    <property type="entry name" value="Transferase(Phosphotransferase) domain 1"/>
    <property type="match status" value="1"/>
</dbReference>
<dbReference type="OrthoDB" id="9801841at2"/>
<keyword evidence="4" id="KW-0067">ATP-binding</keyword>
<evidence type="ECO:0000256" key="1">
    <source>
        <dbReference type="ARBA" id="ARBA00022679"/>
    </source>
</evidence>
<dbReference type="SUPFAM" id="SSF52402">
    <property type="entry name" value="Adenine nucleotide alpha hydrolases-like"/>
    <property type="match status" value="1"/>
</dbReference>
<dbReference type="GO" id="GO:0004674">
    <property type="term" value="F:protein serine/threonine kinase activity"/>
    <property type="evidence" value="ECO:0007669"/>
    <property type="project" value="TreeGrafter"/>
</dbReference>
<evidence type="ECO:0000259" key="5">
    <source>
        <dbReference type="PROSITE" id="PS50011"/>
    </source>
</evidence>
<dbReference type="CDD" id="cd14014">
    <property type="entry name" value="STKc_PknB_like"/>
    <property type="match status" value="1"/>
</dbReference>
<dbReference type="CDD" id="cd00293">
    <property type="entry name" value="USP-like"/>
    <property type="match status" value="1"/>
</dbReference>
<dbReference type="EMBL" id="LR778301">
    <property type="protein sequence ID" value="CAB1370407.1"/>
    <property type="molecule type" value="Genomic_DNA"/>
</dbReference>
<evidence type="ECO:0000256" key="4">
    <source>
        <dbReference type="ARBA" id="ARBA00022840"/>
    </source>
</evidence>
<dbReference type="Proteomes" id="UP000515733">
    <property type="component" value="Chromosome"/>
</dbReference>
<keyword evidence="7" id="KW-1185">Reference proteome</keyword>
<feature type="domain" description="Protein kinase" evidence="5">
    <location>
        <begin position="14"/>
        <end position="276"/>
    </location>
</feature>
<keyword evidence="2" id="KW-0547">Nucleotide-binding</keyword>